<evidence type="ECO:0000313" key="5">
    <source>
        <dbReference type="Ensembl" id="ENSMMDP00005054267.1"/>
    </source>
</evidence>
<dbReference type="InterPro" id="IPR016035">
    <property type="entry name" value="Acyl_Trfase/lysoPLipase"/>
</dbReference>
<evidence type="ECO:0000256" key="3">
    <source>
        <dbReference type="PROSITE-ProRule" id="PRU00555"/>
    </source>
</evidence>
<dbReference type="GO" id="GO:0005635">
    <property type="term" value="C:nuclear envelope"/>
    <property type="evidence" value="ECO:0007669"/>
    <property type="project" value="TreeGrafter"/>
</dbReference>
<dbReference type="Ensembl" id="ENSMMDT00005055314.1">
    <property type="protein sequence ID" value="ENSMMDP00005054267.1"/>
    <property type="gene ID" value="ENSMMDG00005024360.1"/>
</dbReference>
<dbReference type="PANTHER" id="PTHR10728">
    <property type="entry name" value="CYTOSOLIC PHOSPHOLIPASE A2"/>
    <property type="match status" value="1"/>
</dbReference>
<protein>
    <recommendedName>
        <fullName evidence="4">PLA2c domain-containing protein</fullName>
    </recommendedName>
</protein>
<dbReference type="GO" id="GO:0046475">
    <property type="term" value="P:glycerophospholipid catabolic process"/>
    <property type="evidence" value="ECO:0007669"/>
    <property type="project" value="TreeGrafter"/>
</dbReference>
<keyword evidence="3" id="KW-0442">Lipid degradation</keyword>
<keyword evidence="6" id="KW-1185">Reference proteome</keyword>
<reference evidence="5" key="1">
    <citation type="submission" date="2019-06" db="EMBL/GenBank/DDBJ databases">
        <authorList>
            <consortium name="Wellcome Sanger Institute Data Sharing"/>
        </authorList>
    </citation>
    <scope>NUCLEOTIDE SEQUENCE [LARGE SCALE GENOMIC DNA]</scope>
</reference>
<evidence type="ECO:0000256" key="2">
    <source>
        <dbReference type="ARBA" id="ARBA00023098"/>
    </source>
</evidence>
<dbReference type="Gene3D" id="3.40.1090.10">
    <property type="entry name" value="Cytosolic phospholipase A2 catalytic domain"/>
    <property type="match status" value="2"/>
</dbReference>
<dbReference type="AlphaFoldDB" id="A0A668ALG2"/>
<dbReference type="GO" id="GO:0005654">
    <property type="term" value="C:nucleoplasm"/>
    <property type="evidence" value="ECO:0007669"/>
    <property type="project" value="TreeGrafter"/>
</dbReference>
<reference evidence="5" key="3">
    <citation type="submission" date="2025-09" db="UniProtKB">
        <authorList>
            <consortium name="Ensembl"/>
        </authorList>
    </citation>
    <scope>IDENTIFICATION</scope>
</reference>
<dbReference type="SUPFAM" id="SSF52151">
    <property type="entry name" value="FabD/lysophospholipase-like"/>
    <property type="match status" value="1"/>
</dbReference>
<organism evidence="5 6">
    <name type="scientific">Myripristis murdjan</name>
    <name type="common">pinecone soldierfish</name>
    <dbReference type="NCBI Taxonomy" id="586833"/>
    <lineage>
        <taxon>Eukaryota</taxon>
        <taxon>Metazoa</taxon>
        <taxon>Chordata</taxon>
        <taxon>Craniata</taxon>
        <taxon>Vertebrata</taxon>
        <taxon>Euteleostomi</taxon>
        <taxon>Actinopterygii</taxon>
        <taxon>Neopterygii</taxon>
        <taxon>Teleostei</taxon>
        <taxon>Neoteleostei</taxon>
        <taxon>Acanthomorphata</taxon>
        <taxon>Holocentriformes</taxon>
        <taxon>Holocentridae</taxon>
        <taxon>Myripristis</taxon>
    </lineage>
</organism>
<keyword evidence="1 3" id="KW-0378">Hydrolase</keyword>
<dbReference type="PANTHER" id="PTHR10728:SF39">
    <property type="entry name" value="CYTOSOLIC PHOSPHOLIPASE A2 GAMMA"/>
    <property type="match status" value="1"/>
</dbReference>
<dbReference type="GO" id="GO:0005829">
    <property type="term" value="C:cytosol"/>
    <property type="evidence" value="ECO:0007669"/>
    <property type="project" value="TreeGrafter"/>
</dbReference>
<dbReference type="GO" id="GO:0047498">
    <property type="term" value="F:calcium-dependent phospholipase A2 activity"/>
    <property type="evidence" value="ECO:0007669"/>
    <property type="project" value="TreeGrafter"/>
</dbReference>
<dbReference type="GeneTree" id="ENSGT01030000234606"/>
<proteinExistence type="predicted"/>
<dbReference type="InterPro" id="IPR002642">
    <property type="entry name" value="LysoPLipase_cat_dom"/>
</dbReference>
<evidence type="ECO:0000313" key="6">
    <source>
        <dbReference type="Proteomes" id="UP000472263"/>
    </source>
</evidence>
<sequence>AAVALLGSLYQMQKEGLLDTVLYLGGVSGSTWSMASLYSDPWWSSNMERAVSRLSGPDVSLDEALAWGREERKNDNNNAIEKHCYSHGPIEGKWFEVTPHEAGFTELGLFIETSHLGSKFQAGQLLEERPEMDMVELQGVFSWFTQHILPLVLKWEWGTTRNFLYQYQGEKIPPSLHIKETFHLIDAGLLINVAYPSFLGDKRDIDLIIAPEYSAGNIFETVTLARDYAAKVNKPFPEIDDKVLEDKDWPKDCYVFQGEGKQPTIVYMPLFNRNNCKDAEEVKQRMEEFSTFQLPFNQEKINFLLGIAKNNMKNNKETILREINKAVERRQNKR</sequence>
<evidence type="ECO:0000256" key="1">
    <source>
        <dbReference type="ARBA" id="ARBA00022801"/>
    </source>
</evidence>
<dbReference type="GO" id="GO:0005509">
    <property type="term" value="F:calcium ion binding"/>
    <property type="evidence" value="ECO:0007669"/>
    <property type="project" value="TreeGrafter"/>
</dbReference>
<name>A0A668ALG2_9TELE</name>
<evidence type="ECO:0000259" key="4">
    <source>
        <dbReference type="PROSITE" id="PS51210"/>
    </source>
</evidence>
<keyword evidence="2 3" id="KW-0443">Lipid metabolism</keyword>
<reference evidence="5" key="2">
    <citation type="submission" date="2025-08" db="UniProtKB">
        <authorList>
            <consortium name="Ensembl"/>
        </authorList>
    </citation>
    <scope>IDENTIFICATION</scope>
</reference>
<dbReference type="Proteomes" id="UP000472263">
    <property type="component" value="Chromosome 8"/>
</dbReference>
<dbReference type="GO" id="GO:0005544">
    <property type="term" value="F:calcium-dependent phospholipid binding"/>
    <property type="evidence" value="ECO:0007669"/>
    <property type="project" value="TreeGrafter"/>
</dbReference>
<dbReference type="PROSITE" id="PS51210">
    <property type="entry name" value="PLA2C"/>
    <property type="match status" value="1"/>
</dbReference>
<feature type="domain" description="PLA2c" evidence="4">
    <location>
        <begin position="1"/>
        <end position="334"/>
    </location>
</feature>
<accession>A0A668ALG2</accession>